<feature type="compositionally biased region" description="Polar residues" evidence="1">
    <location>
        <begin position="8"/>
        <end position="33"/>
    </location>
</feature>
<evidence type="ECO:0000256" key="1">
    <source>
        <dbReference type="SAM" id="MobiDB-lite"/>
    </source>
</evidence>
<proteinExistence type="predicted"/>
<dbReference type="EMBL" id="VXIT01000002">
    <property type="protein sequence ID" value="KAA6415037.1"/>
    <property type="molecule type" value="Genomic_DNA"/>
</dbReference>
<feature type="compositionally biased region" description="Polar residues" evidence="1">
    <location>
        <begin position="67"/>
        <end position="85"/>
    </location>
</feature>
<dbReference type="AlphaFoldDB" id="A0A5M8Q017"/>
<evidence type="ECO:0000313" key="3">
    <source>
        <dbReference type="Proteomes" id="UP000324767"/>
    </source>
</evidence>
<accession>A0A5M8Q017</accession>
<feature type="region of interest" description="Disordered" evidence="1">
    <location>
        <begin position="145"/>
        <end position="167"/>
    </location>
</feature>
<organism evidence="2 3">
    <name type="scientific">Lasallia pustulata</name>
    <dbReference type="NCBI Taxonomy" id="136370"/>
    <lineage>
        <taxon>Eukaryota</taxon>
        <taxon>Fungi</taxon>
        <taxon>Dikarya</taxon>
        <taxon>Ascomycota</taxon>
        <taxon>Pezizomycotina</taxon>
        <taxon>Lecanoromycetes</taxon>
        <taxon>OSLEUM clade</taxon>
        <taxon>Umbilicariomycetidae</taxon>
        <taxon>Umbilicariales</taxon>
        <taxon>Umbilicariaceae</taxon>
        <taxon>Lasallia</taxon>
    </lineage>
</organism>
<dbReference type="OrthoDB" id="10584056at2759"/>
<name>A0A5M8Q017_9LECA</name>
<gene>
    <name evidence="2" type="ORF">FRX48_01788</name>
</gene>
<sequence>MPSYSAAPLSTSFSGAKSGTSTSSNGSYASIDQSLRGHAQKTAHQTSGTGHRGVLPVHAAQGGNPRTGATNHGSTAAVNVTSGSVSRGGLTRFSGKDCAIPNHGGLPTDASKEDKKHDVMTTKAKKRSAKKHDLSYQNVYTMGDDKDSFGRAHVGSGSGAPTGCSLM</sequence>
<protein>
    <submittedName>
        <fullName evidence="2">Uncharacterized protein</fullName>
    </submittedName>
</protein>
<feature type="region of interest" description="Disordered" evidence="1">
    <location>
        <begin position="1"/>
        <end position="114"/>
    </location>
</feature>
<reference evidence="2 3" key="1">
    <citation type="submission" date="2019-09" db="EMBL/GenBank/DDBJ databases">
        <title>The hologenome of the rock-dwelling lichen Lasallia pustulata.</title>
        <authorList>
            <person name="Greshake Tzovaras B."/>
            <person name="Segers F."/>
            <person name="Bicker A."/>
            <person name="Dal Grande F."/>
            <person name="Otte J."/>
            <person name="Hankeln T."/>
            <person name="Schmitt I."/>
            <person name="Ebersberger I."/>
        </authorList>
    </citation>
    <scope>NUCLEOTIDE SEQUENCE [LARGE SCALE GENOMIC DNA]</scope>
    <source>
        <strain evidence="2">A1-1</strain>
    </source>
</reference>
<evidence type="ECO:0000313" key="2">
    <source>
        <dbReference type="EMBL" id="KAA6415037.1"/>
    </source>
</evidence>
<comment type="caution">
    <text evidence="2">The sequence shown here is derived from an EMBL/GenBank/DDBJ whole genome shotgun (WGS) entry which is preliminary data.</text>
</comment>
<dbReference type="Proteomes" id="UP000324767">
    <property type="component" value="Unassembled WGS sequence"/>
</dbReference>